<dbReference type="EMBL" id="HE796896">
    <property type="protein sequence ID" value="CCL98703.1"/>
    <property type="molecule type" value="Genomic_DNA"/>
</dbReference>
<comment type="similarity">
    <text evidence="4">Belongs to the eukaryotic/archaeal RNase P protein component 4 family.</text>
</comment>
<keyword evidence="1" id="KW-0819">tRNA processing</keyword>
<dbReference type="Gene3D" id="6.20.50.20">
    <property type="match status" value="1"/>
</dbReference>
<dbReference type="Proteomes" id="UP000006352">
    <property type="component" value="Unassembled WGS sequence"/>
</dbReference>
<dbReference type="HOGENOM" id="CLU_079140_0_0_1"/>
<keyword evidence="2" id="KW-0479">Metal-binding</keyword>
<dbReference type="Pfam" id="PF04032">
    <property type="entry name" value="Rpr2"/>
    <property type="match status" value="1"/>
</dbReference>
<keyword evidence="7" id="KW-1185">Reference proteome</keyword>
<dbReference type="PANTHER" id="PTHR14742:SF0">
    <property type="entry name" value="RIBONUCLEASE P PROTEIN SUBUNIT P21"/>
    <property type="match status" value="1"/>
</dbReference>
<organism evidence="6 7">
    <name type="scientific">Fibroporia radiculosa</name>
    <dbReference type="NCBI Taxonomy" id="599839"/>
    <lineage>
        <taxon>Eukaryota</taxon>
        <taxon>Fungi</taxon>
        <taxon>Dikarya</taxon>
        <taxon>Basidiomycota</taxon>
        <taxon>Agaricomycotina</taxon>
        <taxon>Agaricomycetes</taxon>
        <taxon>Polyporales</taxon>
        <taxon>Fibroporiaceae</taxon>
        <taxon>Fibroporia</taxon>
    </lineage>
</organism>
<gene>
    <name evidence="6" type="ORF">FIBRA_00707</name>
</gene>
<evidence type="ECO:0000313" key="6">
    <source>
        <dbReference type="EMBL" id="CCL98703.1"/>
    </source>
</evidence>
<dbReference type="GO" id="GO:0005655">
    <property type="term" value="C:nucleolar ribonuclease P complex"/>
    <property type="evidence" value="ECO:0007669"/>
    <property type="project" value="TreeGrafter"/>
</dbReference>
<evidence type="ECO:0008006" key="8">
    <source>
        <dbReference type="Google" id="ProtNLM"/>
    </source>
</evidence>
<keyword evidence="3" id="KW-0862">Zinc</keyword>
<proteinExistence type="inferred from homology"/>
<evidence type="ECO:0000256" key="4">
    <source>
        <dbReference type="ARBA" id="ARBA00038402"/>
    </source>
</evidence>
<dbReference type="PANTHER" id="PTHR14742">
    <property type="entry name" value="RIBONUCLEASE P SUBUNIT P21"/>
    <property type="match status" value="1"/>
</dbReference>
<dbReference type="AlphaFoldDB" id="J4G0K1"/>
<evidence type="ECO:0000256" key="3">
    <source>
        <dbReference type="ARBA" id="ARBA00022833"/>
    </source>
</evidence>
<dbReference type="RefSeq" id="XP_012177986.1">
    <property type="nucleotide sequence ID" value="XM_012322596.1"/>
</dbReference>
<dbReference type="GeneID" id="24093614"/>
<protein>
    <recommendedName>
        <fullName evidence="8">Rpr2-domain-containing protein</fullName>
    </recommendedName>
</protein>
<evidence type="ECO:0000313" key="7">
    <source>
        <dbReference type="Proteomes" id="UP000006352"/>
    </source>
</evidence>
<feature type="compositionally biased region" description="Basic residues" evidence="5">
    <location>
        <begin position="200"/>
        <end position="209"/>
    </location>
</feature>
<name>J4G0K1_9APHY</name>
<evidence type="ECO:0000256" key="5">
    <source>
        <dbReference type="SAM" id="MobiDB-lite"/>
    </source>
</evidence>
<dbReference type="GO" id="GO:0046872">
    <property type="term" value="F:metal ion binding"/>
    <property type="evidence" value="ECO:0007669"/>
    <property type="project" value="UniProtKB-KW"/>
</dbReference>
<dbReference type="STRING" id="599839.J4G0K1"/>
<reference evidence="6 7" key="1">
    <citation type="journal article" date="2012" name="Appl. Environ. Microbiol.">
        <title>Short-read sequencing for genomic analysis of the brown rot fungus Fibroporia radiculosa.</title>
        <authorList>
            <person name="Tang J.D."/>
            <person name="Perkins A.D."/>
            <person name="Sonstegard T.S."/>
            <person name="Schroeder S.G."/>
            <person name="Burgess S.C."/>
            <person name="Diehl S.V."/>
        </authorList>
    </citation>
    <scope>NUCLEOTIDE SEQUENCE [LARGE SCALE GENOMIC DNA]</scope>
    <source>
        <strain evidence="6 7">TFFH 294</strain>
    </source>
</reference>
<dbReference type="InterPro" id="IPR007175">
    <property type="entry name" value="Rpr2/Snm1/Rpp21"/>
</dbReference>
<evidence type="ECO:0000256" key="1">
    <source>
        <dbReference type="ARBA" id="ARBA00022694"/>
    </source>
</evidence>
<dbReference type="GO" id="GO:0008033">
    <property type="term" value="P:tRNA processing"/>
    <property type="evidence" value="ECO:0007669"/>
    <property type="project" value="UniProtKB-KW"/>
</dbReference>
<feature type="region of interest" description="Disordered" evidence="5">
    <location>
        <begin position="146"/>
        <end position="217"/>
    </location>
</feature>
<accession>J4G0K1</accession>
<evidence type="ECO:0000256" key="2">
    <source>
        <dbReference type="ARBA" id="ARBA00022723"/>
    </source>
</evidence>
<dbReference type="OrthoDB" id="128536at2759"/>
<sequence>MAKKNKDQEPQANLNSVTNRDILQRLNFLYQASAYLHTIAPSPSGKPSNDKVIELSKEQKRERRRKARHPAQTTELARAYVRSMKIISQKATVRMDPNVKRTLCKKCNTILMPGSTASVRTKPSSTHGHSIAYTCVTCGTTRRIPAPPILDADKPPRGQSSAPDFPPAPPQADDEAMQADALNPQLDSGPESAYKSSSSPRKHRKRRISPRVPPLFQRKGHVVFRGNVRLLEDD</sequence>
<dbReference type="InParanoid" id="J4G0K1"/>